<evidence type="ECO:0000313" key="3">
    <source>
        <dbReference type="Proteomes" id="UP000652761"/>
    </source>
</evidence>
<organism evidence="2 3">
    <name type="scientific">Colocasia esculenta</name>
    <name type="common">Wild taro</name>
    <name type="synonym">Arum esculentum</name>
    <dbReference type="NCBI Taxonomy" id="4460"/>
    <lineage>
        <taxon>Eukaryota</taxon>
        <taxon>Viridiplantae</taxon>
        <taxon>Streptophyta</taxon>
        <taxon>Embryophyta</taxon>
        <taxon>Tracheophyta</taxon>
        <taxon>Spermatophyta</taxon>
        <taxon>Magnoliopsida</taxon>
        <taxon>Liliopsida</taxon>
        <taxon>Araceae</taxon>
        <taxon>Aroideae</taxon>
        <taxon>Colocasieae</taxon>
        <taxon>Colocasia</taxon>
    </lineage>
</organism>
<evidence type="ECO:0000256" key="1">
    <source>
        <dbReference type="SAM" id="MobiDB-lite"/>
    </source>
</evidence>
<feature type="compositionally biased region" description="Basic and acidic residues" evidence="1">
    <location>
        <begin position="62"/>
        <end position="79"/>
    </location>
</feature>
<dbReference type="Proteomes" id="UP000652761">
    <property type="component" value="Unassembled WGS sequence"/>
</dbReference>
<accession>A0A843WV81</accession>
<sequence>MQTPSIAPAGIFGCLSAPRTRLEPLGHSVPYIVLGYNRLIDYVRIHGQRRLTETLNKDSLVRQKEYPTESSSKSRESVYRNKCPTF</sequence>
<name>A0A843WV81_COLES</name>
<keyword evidence="3" id="KW-1185">Reference proteome</keyword>
<dbReference type="AlphaFoldDB" id="A0A843WV81"/>
<feature type="region of interest" description="Disordered" evidence="1">
    <location>
        <begin position="62"/>
        <end position="86"/>
    </location>
</feature>
<comment type="caution">
    <text evidence="2">The sequence shown here is derived from an EMBL/GenBank/DDBJ whole genome shotgun (WGS) entry which is preliminary data.</text>
</comment>
<protein>
    <submittedName>
        <fullName evidence="2">Uncharacterized protein</fullName>
    </submittedName>
</protein>
<evidence type="ECO:0000313" key="2">
    <source>
        <dbReference type="EMBL" id="MQM14452.1"/>
    </source>
</evidence>
<proteinExistence type="predicted"/>
<reference evidence="2" key="1">
    <citation type="submission" date="2017-07" db="EMBL/GenBank/DDBJ databases">
        <title>Taro Niue Genome Assembly and Annotation.</title>
        <authorList>
            <person name="Atibalentja N."/>
            <person name="Keating K."/>
            <person name="Fields C.J."/>
        </authorList>
    </citation>
    <scope>NUCLEOTIDE SEQUENCE</scope>
    <source>
        <strain evidence="2">Niue_2</strain>
        <tissue evidence="2">Leaf</tissue>
    </source>
</reference>
<dbReference type="EMBL" id="NMUH01006094">
    <property type="protein sequence ID" value="MQM14452.1"/>
    <property type="molecule type" value="Genomic_DNA"/>
</dbReference>
<gene>
    <name evidence="2" type="ORF">Taro_047382</name>
</gene>